<dbReference type="Proteomes" id="UP001522662">
    <property type="component" value="Unassembled WGS sequence"/>
</dbReference>
<evidence type="ECO:0000313" key="1">
    <source>
        <dbReference type="EMBL" id="MCJ8237685.1"/>
    </source>
</evidence>
<dbReference type="EMBL" id="JALAYX010000001">
    <property type="protein sequence ID" value="MCJ8237685.1"/>
    <property type="molecule type" value="Genomic_DNA"/>
</dbReference>
<keyword evidence="1" id="KW-0614">Plasmid</keyword>
<dbReference type="Pfam" id="PF08905">
    <property type="entry name" value="DUF1850"/>
    <property type="match status" value="1"/>
</dbReference>
<protein>
    <submittedName>
        <fullName evidence="1">DUF1850 domain-containing protein</fullName>
    </submittedName>
</protein>
<proteinExistence type="predicted"/>
<comment type="caution">
    <text evidence="1">The sequence shown here is derived from an EMBL/GenBank/DDBJ whole genome shotgun (WGS) entry which is preliminary data.</text>
</comment>
<organism evidence="1 2">
    <name type="scientific">Peteryoungia algae</name>
    <dbReference type="NCBI Taxonomy" id="2919917"/>
    <lineage>
        <taxon>Bacteria</taxon>
        <taxon>Pseudomonadati</taxon>
        <taxon>Pseudomonadota</taxon>
        <taxon>Alphaproteobacteria</taxon>
        <taxon>Hyphomicrobiales</taxon>
        <taxon>Rhizobiaceae</taxon>
        <taxon>Peteryoungia</taxon>
    </lineage>
</organism>
<keyword evidence="2" id="KW-1185">Reference proteome</keyword>
<accession>A0ABT0CWY8</accession>
<dbReference type="RefSeq" id="WP_245135208.1">
    <property type="nucleotide sequence ID" value="NZ_CP128477.1"/>
</dbReference>
<evidence type="ECO:0000313" key="2">
    <source>
        <dbReference type="Proteomes" id="UP001522662"/>
    </source>
</evidence>
<reference evidence="1 2" key="1">
    <citation type="submission" date="2022-03" db="EMBL/GenBank/DDBJ databases">
        <title>Rhizobium SSM4.3 sp. nov., isolated from Sediment (Gouqi Island).</title>
        <authorList>
            <person name="Chen G."/>
        </authorList>
    </citation>
    <scope>NUCLEOTIDE SEQUENCE [LARGE SCALE GENOMIC DNA]</scope>
    <source>
        <strain evidence="1 2">SSM4.3</strain>
        <plasmid evidence="1">unnamed</plasmid>
    </source>
</reference>
<gene>
    <name evidence="1" type="ORF">MKJ03_05050</name>
</gene>
<sequence length="129" mass="13434">MSLCIAIAATVLTIPATSFSLSWVHSVEKIEWREEWAVTRAGLELRQASVKGSGAGMEPGEGAVLDDGWWRWEPSLAPIPDLRLAASGATSGGWTLCHAGGCMTLGAAPGEESILSACTADTKPVDPSP</sequence>
<name>A0ABT0CWY8_9HYPH</name>
<dbReference type="InterPro" id="IPR015001">
    <property type="entry name" value="DUF1850"/>
</dbReference>
<geneLocation type="plasmid" evidence="1">
    <name>unnamed</name>
</geneLocation>